<organism evidence="2 3">
    <name type="scientific">Caulobacter vibrioides OR37</name>
    <dbReference type="NCBI Taxonomy" id="1292034"/>
    <lineage>
        <taxon>Bacteria</taxon>
        <taxon>Pseudomonadati</taxon>
        <taxon>Pseudomonadota</taxon>
        <taxon>Alphaproteobacteria</taxon>
        <taxon>Caulobacterales</taxon>
        <taxon>Caulobacteraceae</taxon>
        <taxon>Caulobacter</taxon>
    </lineage>
</organism>
<keyword evidence="3" id="KW-1185">Reference proteome</keyword>
<dbReference type="STRING" id="1292034.OR37_01222"/>
<keyword evidence="1" id="KW-0732">Signal</keyword>
<dbReference type="EMBL" id="APMP01000004">
    <property type="protein sequence ID" value="ENZ83026.1"/>
    <property type="molecule type" value="Genomic_DNA"/>
</dbReference>
<sequence precursor="true">MCKGITHMNTKLFATAALIAAAISAPAFAQQVGSIGAAVNYDDLRTDVSGGHGTSAVIDGSVAVPLSGAWTVTANSGVSISNNNLSDQTVASGAVHLTTKIDDTWRVGAFTALSRPSNDTLWAAGGEVSKYFSNVTLTGLAAYGQSSDLNADLYSVRGEARYFVTDNIRLNAGAAWSRVDTTRKSDLWDVNVGGEYKFAGTGWSTFGKYVHTESDDLAHLNDDAVKIGVRYTFGGSLKDRDRAGADLATADDLFGFANR</sequence>
<evidence type="ECO:0000313" key="2">
    <source>
        <dbReference type="EMBL" id="ENZ83026.1"/>
    </source>
</evidence>
<feature type="chain" id="PRO_5004347988" description="Outer membrane protein beta-barrel domain-containing protein" evidence="1">
    <location>
        <begin position="30"/>
        <end position="259"/>
    </location>
</feature>
<gene>
    <name evidence="2" type="ORF">OR37_01222</name>
</gene>
<feature type="signal peptide" evidence="1">
    <location>
        <begin position="1"/>
        <end position="29"/>
    </location>
</feature>
<dbReference type="Proteomes" id="UP000013063">
    <property type="component" value="Unassembled WGS sequence"/>
</dbReference>
<reference evidence="2 3" key="1">
    <citation type="journal article" date="2013" name="Genome Announc.">
        <title>Draft Genome Sequence for Caulobacter sp. Strain OR37, a Bacterium Tolerant to Heavy Metals.</title>
        <authorList>
            <person name="Utturkar S.M."/>
            <person name="Bollmann A."/>
            <person name="Brzoska R.M."/>
            <person name="Klingeman D.M."/>
            <person name="Epstein S.E."/>
            <person name="Palumbo A.V."/>
            <person name="Brown S.D."/>
        </authorList>
    </citation>
    <scope>NUCLEOTIDE SEQUENCE [LARGE SCALE GENOMIC DNA]</scope>
    <source>
        <strain evidence="2 3">OR37</strain>
    </source>
</reference>
<evidence type="ECO:0000313" key="3">
    <source>
        <dbReference type="Proteomes" id="UP000013063"/>
    </source>
</evidence>
<dbReference type="PATRIC" id="fig|1292034.3.peg.1212"/>
<accession>R0D316</accession>
<evidence type="ECO:0008006" key="4">
    <source>
        <dbReference type="Google" id="ProtNLM"/>
    </source>
</evidence>
<name>R0D316_CAUVI</name>
<dbReference type="SUPFAM" id="SSF56935">
    <property type="entry name" value="Porins"/>
    <property type="match status" value="1"/>
</dbReference>
<evidence type="ECO:0000256" key="1">
    <source>
        <dbReference type="SAM" id="SignalP"/>
    </source>
</evidence>
<protein>
    <recommendedName>
        <fullName evidence="4">Outer membrane protein beta-barrel domain-containing protein</fullName>
    </recommendedName>
</protein>
<dbReference type="AlphaFoldDB" id="R0D316"/>
<dbReference type="eggNOG" id="ENOG5033Q83">
    <property type="taxonomic scope" value="Bacteria"/>
</dbReference>
<proteinExistence type="predicted"/>
<comment type="caution">
    <text evidence="2">The sequence shown here is derived from an EMBL/GenBank/DDBJ whole genome shotgun (WGS) entry which is preliminary data.</text>
</comment>